<keyword evidence="3" id="KW-0804">Transcription</keyword>
<protein>
    <submittedName>
        <fullName evidence="6">AraC family transcriptional regulator</fullName>
    </submittedName>
</protein>
<evidence type="ECO:0000259" key="5">
    <source>
        <dbReference type="PROSITE" id="PS01124"/>
    </source>
</evidence>
<organism evidence="6 7">
    <name type="scientific">Actinoplanes sandaracinus</name>
    <dbReference type="NCBI Taxonomy" id="3045177"/>
    <lineage>
        <taxon>Bacteria</taxon>
        <taxon>Bacillati</taxon>
        <taxon>Actinomycetota</taxon>
        <taxon>Actinomycetes</taxon>
        <taxon>Micromonosporales</taxon>
        <taxon>Micromonosporaceae</taxon>
        <taxon>Actinoplanes</taxon>
    </lineage>
</organism>
<dbReference type="InterPro" id="IPR032687">
    <property type="entry name" value="AraC-type_N"/>
</dbReference>
<dbReference type="PANTHER" id="PTHR47894:SF4">
    <property type="entry name" value="HTH-TYPE TRANSCRIPTIONAL REGULATOR GADX"/>
    <property type="match status" value="1"/>
</dbReference>
<feature type="region of interest" description="Disordered" evidence="4">
    <location>
        <begin position="329"/>
        <end position="371"/>
    </location>
</feature>
<keyword evidence="7" id="KW-1185">Reference proteome</keyword>
<dbReference type="EMBL" id="JASCTH010000007">
    <property type="protein sequence ID" value="MDI6099504.1"/>
    <property type="molecule type" value="Genomic_DNA"/>
</dbReference>
<sequence length="371" mass="39739">MSLVRSAGLQRFRETVEALGGDPVLYARQAGLPVEALDADDLLIQDTALAGVLEIAAIGLRCPDLGLRVASAQDFSMLGPLAVAMQHSPSVRDALECTSRYMFVHARDMHVSLIGDPEGVPGIVGLRYAFGSGVRPLPQATDMTMLFVHRAVSFLAGGGYGLRSVDLPHEPAAPRHRYAEVFGAHVRFGRPEALLRMPATLLDRPLAGVDATLRGLALAFLSRQAPGPGTPTAARVRAVLAQALGTGSTDLADVARALAVHPRTLQRDLAGEGQSYAAILDGLRRSRARSYLTTTDMPLAQVSRLLGFAEQAVLSRCARRWWGMSPTALRKAPRRRQDERDGSGSRTATSSSIRLPRTITPSRSATEVTNP</sequence>
<comment type="caution">
    <text evidence="6">The sequence shown here is derived from an EMBL/GenBank/DDBJ whole genome shotgun (WGS) entry which is preliminary data.</text>
</comment>
<dbReference type="RefSeq" id="WP_282759720.1">
    <property type="nucleotide sequence ID" value="NZ_JASCTH010000007.1"/>
</dbReference>
<dbReference type="PANTHER" id="PTHR47894">
    <property type="entry name" value="HTH-TYPE TRANSCRIPTIONAL REGULATOR GADX"/>
    <property type="match status" value="1"/>
</dbReference>
<keyword evidence="2" id="KW-0238">DNA-binding</keyword>
<evidence type="ECO:0000256" key="2">
    <source>
        <dbReference type="ARBA" id="ARBA00023125"/>
    </source>
</evidence>
<gene>
    <name evidence="6" type="ORF">QLQ12_12950</name>
</gene>
<dbReference type="Pfam" id="PF12833">
    <property type="entry name" value="HTH_18"/>
    <property type="match status" value="1"/>
</dbReference>
<dbReference type="InterPro" id="IPR009057">
    <property type="entry name" value="Homeodomain-like_sf"/>
</dbReference>
<dbReference type="Gene3D" id="1.10.10.60">
    <property type="entry name" value="Homeodomain-like"/>
    <property type="match status" value="1"/>
</dbReference>
<evidence type="ECO:0000256" key="3">
    <source>
        <dbReference type="ARBA" id="ARBA00023163"/>
    </source>
</evidence>
<evidence type="ECO:0000256" key="1">
    <source>
        <dbReference type="ARBA" id="ARBA00023015"/>
    </source>
</evidence>
<feature type="domain" description="HTH araC/xylS-type" evidence="5">
    <location>
        <begin position="234"/>
        <end position="332"/>
    </location>
</feature>
<evidence type="ECO:0000313" key="7">
    <source>
        <dbReference type="Proteomes" id="UP001241758"/>
    </source>
</evidence>
<reference evidence="6 7" key="1">
    <citation type="submission" date="2023-05" db="EMBL/GenBank/DDBJ databases">
        <title>Actinoplanes sp. NEAU-A12 genome sequencing.</title>
        <authorList>
            <person name="Wang Z.-S."/>
        </authorList>
    </citation>
    <scope>NUCLEOTIDE SEQUENCE [LARGE SCALE GENOMIC DNA]</scope>
    <source>
        <strain evidence="6 7">NEAU-A12</strain>
    </source>
</reference>
<evidence type="ECO:0000313" key="6">
    <source>
        <dbReference type="EMBL" id="MDI6099504.1"/>
    </source>
</evidence>
<feature type="compositionally biased region" description="Polar residues" evidence="4">
    <location>
        <begin position="344"/>
        <end position="371"/>
    </location>
</feature>
<dbReference type="Proteomes" id="UP001241758">
    <property type="component" value="Unassembled WGS sequence"/>
</dbReference>
<dbReference type="PROSITE" id="PS01124">
    <property type="entry name" value="HTH_ARAC_FAMILY_2"/>
    <property type="match status" value="1"/>
</dbReference>
<dbReference type="InterPro" id="IPR018060">
    <property type="entry name" value="HTH_AraC"/>
</dbReference>
<dbReference type="SMART" id="SM00342">
    <property type="entry name" value="HTH_ARAC"/>
    <property type="match status" value="1"/>
</dbReference>
<accession>A0ABT6WIF6</accession>
<dbReference type="SUPFAM" id="SSF46689">
    <property type="entry name" value="Homeodomain-like"/>
    <property type="match status" value="1"/>
</dbReference>
<proteinExistence type="predicted"/>
<dbReference type="Pfam" id="PF12625">
    <property type="entry name" value="Arabinose_bd"/>
    <property type="match status" value="1"/>
</dbReference>
<keyword evidence="1" id="KW-0805">Transcription regulation</keyword>
<evidence type="ECO:0000256" key="4">
    <source>
        <dbReference type="SAM" id="MobiDB-lite"/>
    </source>
</evidence>
<name>A0ABT6WIF6_9ACTN</name>